<evidence type="ECO:0000313" key="2">
    <source>
        <dbReference type="EMBL" id="PMD45072.1"/>
    </source>
</evidence>
<accession>A0A2J6S2S7</accession>
<dbReference type="AlphaFoldDB" id="A0A2J6S2S7"/>
<dbReference type="Proteomes" id="UP000235786">
    <property type="component" value="Unassembled WGS sequence"/>
</dbReference>
<proteinExistence type="predicted"/>
<evidence type="ECO:0000313" key="3">
    <source>
        <dbReference type="Proteomes" id="UP000235786"/>
    </source>
</evidence>
<protein>
    <submittedName>
        <fullName evidence="2">Uncharacterized protein</fullName>
    </submittedName>
</protein>
<sequence length="314" mass="36161">MDSIAVASSDAAIFDPKEKQKAIYLYYDSQYSDEALDIYSEEWQERILYWHQKAIDSAATTLSSEKNLENLDFGGFFLAHPIAAFSLWQLLQSCYELDVAVCGNSKADLNEIESWQKMNPFKYLRDCSVQDKWRASLELFKAQIKAKSEDMDVQEESWELRMHDILIGVEKFETAFESLQENFKANLAGKRFADWMIARIDEDIGKRFSMIHRLLEFKESELGDANFAEDTDEPGPLDPAQADIHVAFEAPKPKKRWSFRKNQDKPRRPSASEPKSPRPARTMSIPKALNLKSGISALKEKFQKPKNTKSRKAR</sequence>
<organism evidence="2 3">
    <name type="scientific">Hyaloscypha variabilis (strain UAMH 11265 / GT02V1 / F)</name>
    <name type="common">Meliniomyces variabilis</name>
    <dbReference type="NCBI Taxonomy" id="1149755"/>
    <lineage>
        <taxon>Eukaryota</taxon>
        <taxon>Fungi</taxon>
        <taxon>Dikarya</taxon>
        <taxon>Ascomycota</taxon>
        <taxon>Pezizomycotina</taxon>
        <taxon>Leotiomycetes</taxon>
        <taxon>Helotiales</taxon>
        <taxon>Hyaloscyphaceae</taxon>
        <taxon>Hyaloscypha</taxon>
        <taxon>Hyaloscypha variabilis</taxon>
    </lineage>
</organism>
<dbReference type="EMBL" id="KZ613940">
    <property type="protein sequence ID" value="PMD45072.1"/>
    <property type="molecule type" value="Genomic_DNA"/>
</dbReference>
<feature type="compositionally biased region" description="Basic residues" evidence="1">
    <location>
        <begin position="304"/>
        <end position="314"/>
    </location>
</feature>
<evidence type="ECO:0000256" key="1">
    <source>
        <dbReference type="SAM" id="MobiDB-lite"/>
    </source>
</evidence>
<reference evidence="2 3" key="1">
    <citation type="submission" date="2016-04" db="EMBL/GenBank/DDBJ databases">
        <title>A degradative enzymes factory behind the ericoid mycorrhizal symbiosis.</title>
        <authorList>
            <consortium name="DOE Joint Genome Institute"/>
            <person name="Martino E."/>
            <person name="Morin E."/>
            <person name="Grelet G."/>
            <person name="Kuo A."/>
            <person name="Kohler A."/>
            <person name="Daghino S."/>
            <person name="Barry K."/>
            <person name="Choi C."/>
            <person name="Cichocki N."/>
            <person name="Clum A."/>
            <person name="Copeland A."/>
            <person name="Hainaut M."/>
            <person name="Haridas S."/>
            <person name="Labutti K."/>
            <person name="Lindquist E."/>
            <person name="Lipzen A."/>
            <person name="Khouja H.-R."/>
            <person name="Murat C."/>
            <person name="Ohm R."/>
            <person name="Olson A."/>
            <person name="Spatafora J."/>
            <person name="Veneault-Fourrey C."/>
            <person name="Henrissat B."/>
            <person name="Grigoriev I."/>
            <person name="Martin F."/>
            <person name="Perotto S."/>
        </authorList>
    </citation>
    <scope>NUCLEOTIDE SEQUENCE [LARGE SCALE GENOMIC DNA]</scope>
    <source>
        <strain evidence="2 3">F</strain>
    </source>
</reference>
<gene>
    <name evidence="2" type="ORF">L207DRAFT_524495</name>
</gene>
<feature type="region of interest" description="Disordered" evidence="1">
    <location>
        <begin position="253"/>
        <end position="314"/>
    </location>
</feature>
<keyword evidence="3" id="KW-1185">Reference proteome</keyword>
<dbReference type="OrthoDB" id="4733511at2759"/>
<name>A0A2J6S2S7_HYAVF</name>